<dbReference type="AlphaFoldDB" id="A0A7X1CQD0"/>
<sequence length="61" mass="6761">MKKRELKLMSATLVASAAETEMVGETNKEQVLAEGQVLKFDQYVVLNVETGAFSIKDDAKR</sequence>
<organism evidence="1 2">
    <name type="scientific">Listeria grandensis</name>
    <dbReference type="NCBI Taxonomy" id="1494963"/>
    <lineage>
        <taxon>Bacteria</taxon>
        <taxon>Bacillati</taxon>
        <taxon>Bacillota</taxon>
        <taxon>Bacilli</taxon>
        <taxon>Bacillales</taxon>
        <taxon>Listeriaceae</taxon>
        <taxon>Listeria</taxon>
    </lineage>
</organism>
<dbReference type="RefSeq" id="WP_185526377.1">
    <property type="nucleotide sequence ID" value="NZ_JAARWN010000011.1"/>
</dbReference>
<reference evidence="1 2" key="1">
    <citation type="submission" date="2020-03" db="EMBL/GenBank/DDBJ databases">
        <title>Soil Listeria distribution.</title>
        <authorList>
            <person name="Liao J."/>
            <person name="Wiedmann M."/>
        </authorList>
    </citation>
    <scope>NUCLEOTIDE SEQUENCE [LARGE SCALE GENOMIC DNA]</scope>
    <source>
        <strain evidence="1 2">FSL L7-0741</strain>
    </source>
</reference>
<name>A0A7X1CQD0_9LIST</name>
<dbReference type="EMBL" id="JAARWN010000011">
    <property type="protein sequence ID" value="MBC1936908.1"/>
    <property type="molecule type" value="Genomic_DNA"/>
</dbReference>
<evidence type="ECO:0000313" key="1">
    <source>
        <dbReference type="EMBL" id="MBC1936908.1"/>
    </source>
</evidence>
<comment type="caution">
    <text evidence="1">The sequence shown here is derived from an EMBL/GenBank/DDBJ whole genome shotgun (WGS) entry which is preliminary data.</text>
</comment>
<evidence type="ECO:0000313" key="2">
    <source>
        <dbReference type="Proteomes" id="UP000535908"/>
    </source>
</evidence>
<protein>
    <submittedName>
        <fullName evidence="1">Uncharacterized protein</fullName>
    </submittedName>
</protein>
<proteinExistence type="predicted"/>
<gene>
    <name evidence="1" type="ORF">HCA69_11055</name>
</gene>
<dbReference type="Proteomes" id="UP000535908">
    <property type="component" value="Unassembled WGS sequence"/>
</dbReference>
<accession>A0A7X1CQD0</accession>